<proteinExistence type="predicted"/>
<keyword evidence="3" id="KW-1185">Reference proteome</keyword>
<dbReference type="InterPro" id="IPR025159">
    <property type="entry name" value="AbiEi_N"/>
</dbReference>
<dbReference type="AlphaFoldDB" id="A0A9E7SPZ4"/>
<sequence length="250" mass="28535">MSKSIEVLSKLMELGEVFTTDEAKRRLGLKESALYYHLRRLVELGFLERIGRGKYLIKPNPNVSISPDAFLLASLLVKPGAIAYWSALNYYGLTEQIPSTIFIQTPRRTGISKFPNIKIVSVKTHKFFGFNEVKISEKIIKITDPEKTIVDCLDKPKYCGGIIEVAKALKNGSFDFDRMLDYAKKMENVTILKRLGFLCEKLGLGVEVKIERRYLRSYPLLDPTMPKAGEINPRWGLIINIPENYLEELE</sequence>
<reference evidence="2" key="1">
    <citation type="journal article" date="1998" name="Int. J. Syst. Bacteriol. 48 Pt">
        <title>Thermococcus guaymasensis sp. nov. and Thermococcus aggregans sp. nov., two novel thermophilic archaea isolated from the Guaymas Basin hydrothermal vent site.</title>
        <authorList>
            <person name="Canganella F."/>
            <person name="Jones W.J."/>
            <person name="Gambacorta A."/>
            <person name="Antranikian G."/>
        </authorList>
    </citation>
    <scope>NUCLEOTIDE SEQUENCE</scope>
    <source>
        <strain evidence="2">TY</strain>
    </source>
</reference>
<dbReference type="EMBL" id="CP099582">
    <property type="protein sequence ID" value="USS41576.1"/>
    <property type="molecule type" value="Genomic_DNA"/>
</dbReference>
<dbReference type="KEGG" id="tagg:NF865_05305"/>
<dbReference type="Gene3D" id="1.10.10.10">
    <property type="entry name" value="Winged helix-like DNA-binding domain superfamily/Winged helix DNA-binding domain"/>
    <property type="match status" value="1"/>
</dbReference>
<feature type="domain" description="AbiEi antitoxin N-terminal" evidence="1">
    <location>
        <begin position="15"/>
        <end position="57"/>
    </location>
</feature>
<dbReference type="InterPro" id="IPR036390">
    <property type="entry name" value="WH_DNA-bd_sf"/>
</dbReference>
<organism evidence="2 3">
    <name type="scientific">Thermococcus aggregans</name>
    <dbReference type="NCBI Taxonomy" id="110163"/>
    <lineage>
        <taxon>Archaea</taxon>
        <taxon>Methanobacteriati</taxon>
        <taxon>Methanobacteriota</taxon>
        <taxon>Thermococci</taxon>
        <taxon>Thermococcales</taxon>
        <taxon>Thermococcaceae</taxon>
        <taxon>Thermococcus</taxon>
    </lineage>
</organism>
<gene>
    <name evidence="2" type="ORF">NF865_05305</name>
</gene>
<name>A0A9E7SPZ4_THEAG</name>
<dbReference type="Pfam" id="PF13338">
    <property type="entry name" value="AbiEi_4"/>
    <property type="match status" value="1"/>
</dbReference>
<protein>
    <submittedName>
        <fullName evidence="2">Type IV toxin-antitoxin system AbiEi family antitoxin domain-containing protein</fullName>
    </submittedName>
</protein>
<accession>A0A9E7SPZ4</accession>
<dbReference type="InterPro" id="IPR036388">
    <property type="entry name" value="WH-like_DNA-bd_sf"/>
</dbReference>
<dbReference type="RefSeq" id="WP_253305515.1">
    <property type="nucleotide sequence ID" value="NZ_CP099582.1"/>
</dbReference>
<dbReference type="Proteomes" id="UP001055732">
    <property type="component" value="Chromosome"/>
</dbReference>
<dbReference type="SUPFAM" id="SSF46785">
    <property type="entry name" value="Winged helix' DNA-binding domain"/>
    <property type="match status" value="1"/>
</dbReference>
<evidence type="ECO:0000259" key="1">
    <source>
        <dbReference type="Pfam" id="PF13338"/>
    </source>
</evidence>
<evidence type="ECO:0000313" key="3">
    <source>
        <dbReference type="Proteomes" id="UP001055732"/>
    </source>
</evidence>
<evidence type="ECO:0000313" key="2">
    <source>
        <dbReference type="EMBL" id="USS41576.1"/>
    </source>
</evidence>
<reference evidence="2" key="2">
    <citation type="submission" date="2022-06" db="EMBL/GenBank/DDBJ databases">
        <authorList>
            <person name="Park Y.-J."/>
        </authorList>
    </citation>
    <scope>NUCLEOTIDE SEQUENCE</scope>
    <source>
        <strain evidence="2">TY</strain>
    </source>
</reference>